<dbReference type="PANTHER" id="PTHR15348">
    <property type="entry name" value="AT-RICH INTERACTIVE DOMAIN-CONTAINING PROTEIN ARID DOMAIN- CONTAINING PROTEIN DEAD RINGER PROTEIN B-CELL REGULATOR OF IGH TRANSCRIPTION BRIGHT"/>
    <property type="match status" value="1"/>
</dbReference>
<evidence type="ECO:0000313" key="8">
    <source>
        <dbReference type="Proteomes" id="UP000325081"/>
    </source>
</evidence>
<feature type="compositionally biased region" description="Basic and acidic residues" evidence="5">
    <location>
        <begin position="57"/>
        <end position="71"/>
    </location>
</feature>
<feature type="region of interest" description="Disordered" evidence="5">
    <location>
        <begin position="1"/>
        <end position="31"/>
    </location>
</feature>
<evidence type="ECO:0000256" key="2">
    <source>
        <dbReference type="ARBA" id="ARBA00023125"/>
    </source>
</evidence>
<dbReference type="GO" id="GO:0005634">
    <property type="term" value="C:nucleus"/>
    <property type="evidence" value="ECO:0007669"/>
    <property type="project" value="TreeGrafter"/>
</dbReference>
<feature type="compositionally biased region" description="Basic and acidic residues" evidence="5">
    <location>
        <begin position="450"/>
        <end position="466"/>
    </location>
</feature>
<accession>A0A5A7PVT7</accession>
<dbReference type="CDD" id="cd16100">
    <property type="entry name" value="ARID"/>
    <property type="match status" value="1"/>
</dbReference>
<dbReference type="AlphaFoldDB" id="A0A5A7PVT7"/>
<feature type="compositionally biased region" description="Polar residues" evidence="5">
    <location>
        <begin position="10"/>
        <end position="27"/>
    </location>
</feature>
<dbReference type="PROSITE" id="PS51011">
    <property type="entry name" value="ARID"/>
    <property type="match status" value="1"/>
</dbReference>
<feature type="domain" description="ARID" evidence="6">
    <location>
        <begin position="313"/>
        <end position="404"/>
    </location>
</feature>
<keyword evidence="1" id="KW-0805">Transcription regulation</keyword>
<keyword evidence="3" id="KW-0804">Transcription</keyword>
<dbReference type="GO" id="GO:0006357">
    <property type="term" value="P:regulation of transcription by RNA polymerase II"/>
    <property type="evidence" value="ECO:0007669"/>
    <property type="project" value="InterPro"/>
</dbReference>
<dbReference type="SMART" id="SM00501">
    <property type="entry name" value="BRIGHT"/>
    <property type="match status" value="1"/>
</dbReference>
<dbReference type="Pfam" id="PF01388">
    <property type="entry name" value="ARID"/>
    <property type="match status" value="1"/>
</dbReference>
<dbReference type="InterPro" id="IPR001606">
    <property type="entry name" value="ARID_dom"/>
</dbReference>
<dbReference type="SMART" id="SM01014">
    <property type="entry name" value="ARID"/>
    <property type="match status" value="1"/>
</dbReference>
<sequence>MEDAEKLPSGSGNNVPESKSEAVNANVESKKENFTVSGNVIEMENVREDVNTCLNEEKDNNCNNKVNEESNHNTVTNEEGSVHEEISTKSGNVEKINADAKDGPNGCGSVEKQIDIETGVVEQKFANCGLQENPKEKEMDNENHVKDVVEKPDEDVKEKNPEKICELNSDGAECVSLEEKTMETAHVDHAKLSSNEPPQRQEMELDNVQHVEDVEMNDAASLDKDESDQDSLMGQGMETALPTETDGDDRTAVVAATHEGDDALRLNEREAARIDSLGVNSPEKVEDMSGETFKSFSTQSTLPWMGEGDDGTLEDQIAFMKELESFHREKALDFKPPKFYGQPLNCLKLWRAVIKLGGYDTVTGAKLWRQVGESFHPPKTCTTVSWTFRIFYEKSLLEYEKHKIRIGELRLPIPTAPEASGVDAEGSGYQGSGSGKARRDAAARGQRISGSEDKNVSNTAKREKIIKSIGSLKQKRPNETEHSNKVARSGTPKQLVQSVVDVGPPADWVKINVRQTKDCFEVYALVPGLLREEVITLPAKIDTLQTSAVVSLHGRLFVRAPFEQSK</sequence>
<evidence type="ECO:0000256" key="5">
    <source>
        <dbReference type="SAM" id="MobiDB-lite"/>
    </source>
</evidence>
<dbReference type="Gene3D" id="1.10.150.60">
    <property type="entry name" value="ARID DNA-binding domain"/>
    <property type="match status" value="1"/>
</dbReference>
<evidence type="ECO:0000256" key="3">
    <source>
        <dbReference type="ARBA" id="ARBA00023163"/>
    </source>
</evidence>
<dbReference type="FunFam" id="1.10.150.60:FF:000009">
    <property type="entry name" value="AT-rich interactive domain-containing protein 3"/>
    <property type="match status" value="1"/>
</dbReference>
<organism evidence="7 8">
    <name type="scientific">Striga asiatica</name>
    <name type="common">Asiatic witchweed</name>
    <name type="synonym">Buchnera asiatica</name>
    <dbReference type="NCBI Taxonomy" id="4170"/>
    <lineage>
        <taxon>Eukaryota</taxon>
        <taxon>Viridiplantae</taxon>
        <taxon>Streptophyta</taxon>
        <taxon>Embryophyta</taxon>
        <taxon>Tracheophyta</taxon>
        <taxon>Spermatophyta</taxon>
        <taxon>Magnoliopsida</taxon>
        <taxon>eudicotyledons</taxon>
        <taxon>Gunneridae</taxon>
        <taxon>Pentapetalae</taxon>
        <taxon>asterids</taxon>
        <taxon>lamiids</taxon>
        <taxon>Lamiales</taxon>
        <taxon>Orobanchaceae</taxon>
        <taxon>Buchnereae</taxon>
        <taxon>Striga</taxon>
    </lineage>
</organism>
<dbReference type="GO" id="GO:0003677">
    <property type="term" value="F:DNA binding"/>
    <property type="evidence" value="ECO:0007669"/>
    <property type="project" value="UniProtKB-KW"/>
</dbReference>
<feature type="region of interest" description="Disordered" evidence="5">
    <location>
        <begin position="57"/>
        <end position="108"/>
    </location>
</feature>
<evidence type="ECO:0000313" key="7">
    <source>
        <dbReference type="EMBL" id="GER36983.1"/>
    </source>
</evidence>
<protein>
    <submittedName>
        <fullName evidence="7">ARID/BRIGHT DNA-binding domain-containing protein</fullName>
    </submittedName>
</protein>
<dbReference type="InterPro" id="IPR045147">
    <property type="entry name" value="ARI3A/B/C"/>
</dbReference>
<keyword evidence="2 7" id="KW-0238">DNA-binding</keyword>
<evidence type="ECO:0000256" key="1">
    <source>
        <dbReference type="ARBA" id="ARBA00023015"/>
    </source>
</evidence>
<evidence type="ECO:0000259" key="6">
    <source>
        <dbReference type="PROSITE" id="PS51011"/>
    </source>
</evidence>
<feature type="region of interest" description="Disordered" evidence="5">
    <location>
        <begin position="415"/>
        <end position="492"/>
    </location>
</feature>
<comment type="caution">
    <text evidence="7">The sequence shown here is derived from an EMBL/GenBank/DDBJ whole genome shotgun (WGS) entry which is preliminary data.</text>
</comment>
<gene>
    <name evidence="7" type="ORF">STAS_13371</name>
</gene>
<name>A0A5A7PVT7_STRAF</name>
<reference evidence="8" key="1">
    <citation type="journal article" date="2019" name="Curr. Biol.">
        <title>Genome Sequence of Striga asiatica Provides Insight into the Evolution of Plant Parasitism.</title>
        <authorList>
            <person name="Yoshida S."/>
            <person name="Kim S."/>
            <person name="Wafula E.K."/>
            <person name="Tanskanen J."/>
            <person name="Kim Y.M."/>
            <person name="Honaas L."/>
            <person name="Yang Z."/>
            <person name="Spallek T."/>
            <person name="Conn C.E."/>
            <person name="Ichihashi Y."/>
            <person name="Cheong K."/>
            <person name="Cui S."/>
            <person name="Der J.P."/>
            <person name="Gundlach H."/>
            <person name="Jiao Y."/>
            <person name="Hori C."/>
            <person name="Ishida J.K."/>
            <person name="Kasahara H."/>
            <person name="Kiba T."/>
            <person name="Kim M.S."/>
            <person name="Koo N."/>
            <person name="Laohavisit A."/>
            <person name="Lee Y.H."/>
            <person name="Lumba S."/>
            <person name="McCourt P."/>
            <person name="Mortimer J.C."/>
            <person name="Mutuku J.M."/>
            <person name="Nomura T."/>
            <person name="Sasaki-Sekimoto Y."/>
            <person name="Seto Y."/>
            <person name="Wang Y."/>
            <person name="Wakatake T."/>
            <person name="Sakakibara H."/>
            <person name="Demura T."/>
            <person name="Yamaguchi S."/>
            <person name="Yoneyama K."/>
            <person name="Manabe R.I."/>
            <person name="Nelson D.C."/>
            <person name="Schulman A.H."/>
            <person name="Timko M.P."/>
            <person name="dePamphilis C.W."/>
            <person name="Choi D."/>
            <person name="Shirasu K."/>
        </authorList>
    </citation>
    <scope>NUCLEOTIDE SEQUENCE [LARGE SCALE GENOMIC DNA]</scope>
    <source>
        <strain evidence="8">cv. UVA1</strain>
    </source>
</reference>
<dbReference type="PANTHER" id="PTHR15348:SF17">
    <property type="entry name" value="AT-RICH INTERACTIVE DOMAIN-CONTAINING PROTEIN 5"/>
    <property type="match status" value="1"/>
</dbReference>
<keyword evidence="8" id="KW-1185">Reference proteome</keyword>
<dbReference type="InterPro" id="IPR036431">
    <property type="entry name" value="ARID_dom_sf"/>
</dbReference>
<dbReference type="SUPFAM" id="SSF46774">
    <property type="entry name" value="ARID-like"/>
    <property type="match status" value="1"/>
</dbReference>
<dbReference type="EMBL" id="BKCP01005261">
    <property type="protein sequence ID" value="GER36983.1"/>
    <property type="molecule type" value="Genomic_DNA"/>
</dbReference>
<proteinExistence type="predicted"/>
<evidence type="ECO:0000256" key="4">
    <source>
        <dbReference type="ARBA" id="ARBA00023242"/>
    </source>
</evidence>
<keyword evidence="4" id="KW-0539">Nucleus</keyword>
<dbReference type="Proteomes" id="UP000325081">
    <property type="component" value="Unassembled WGS sequence"/>
</dbReference>
<dbReference type="OrthoDB" id="338531at2759"/>